<dbReference type="RefSeq" id="WP_190128411.1">
    <property type="nucleotide sequence ID" value="NZ_BNBD01000002.1"/>
</dbReference>
<protein>
    <submittedName>
        <fullName evidence="1">Uncharacterized protein</fullName>
    </submittedName>
</protein>
<reference evidence="1" key="1">
    <citation type="journal article" date="2014" name="Int. J. Syst. Evol. Microbiol.">
        <title>Complete genome sequence of Corynebacterium casei LMG S-19264T (=DSM 44701T), isolated from a smear-ripened cheese.</title>
        <authorList>
            <consortium name="US DOE Joint Genome Institute (JGI-PGF)"/>
            <person name="Walter F."/>
            <person name="Albersmeier A."/>
            <person name="Kalinowski J."/>
            <person name="Ruckert C."/>
        </authorList>
    </citation>
    <scope>NUCLEOTIDE SEQUENCE</scope>
    <source>
        <strain evidence="1">JCM 4059</strain>
    </source>
</reference>
<organism evidence="1 2">
    <name type="scientific">Streptomyces mashuensis</name>
    <dbReference type="NCBI Taxonomy" id="33904"/>
    <lineage>
        <taxon>Bacteria</taxon>
        <taxon>Bacillati</taxon>
        <taxon>Actinomycetota</taxon>
        <taxon>Actinomycetes</taxon>
        <taxon>Kitasatosporales</taxon>
        <taxon>Streptomycetaceae</taxon>
        <taxon>Streptomyces</taxon>
    </lineage>
</organism>
<keyword evidence="2" id="KW-1185">Reference proteome</keyword>
<proteinExistence type="predicted"/>
<name>A0A919B0T9_9ACTN</name>
<comment type="caution">
    <text evidence="1">The sequence shown here is derived from an EMBL/GenBank/DDBJ whole genome shotgun (WGS) entry which is preliminary data.</text>
</comment>
<evidence type="ECO:0000313" key="1">
    <source>
        <dbReference type="EMBL" id="GHF32912.1"/>
    </source>
</evidence>
<accession>A0A919B0T9</accession>
<gene>
    <name evidence="1" type="ORF">GCM10010218_12470</name>
</gene>
<evidence type="ECO:0000313" key="2">
    <source>
        <dbReference type="Proteomes" id="UP000638313"/>
    </source>
</evidence>
<sequence length="140" mass="15474">MSLTLTLPTMDELTARCGPLRTVLADSGPVDIQAEHDAVYSLEILGGKTLRESVISDKARPVLIIRLVEYRDPVTHTTRYGVEKWSAVGFRTVDHTVRLVSDAEYERQVRAERSEPSLAIGRERSTGGGLAAFYDVTDVI</sequence>
<dbReference type="Proteomes" id="UP000638313">
    <property type="component" value="Unassembled WGS sequence"/>
</dbReference>
<dbReference type="AlphaFoldDB" id="A0A919B0T9"/>
<dbReference type="EMBL" id="BNBD01000002">
    <property type="protein sequence ID" value="GHF32912.1"/>
    <property type="molecule type" value="Genomic_DNA"/>
</dbReference>
<reference evidence="1" key="2">
    <citation type="submission" date="2020-09" db="EMBL/GenBank/DDBJ databases">
        <authorList>
            <person name="Sun Q."/>
            <person name="Ohkuma M."/>
        </authorList>
    </citation>
    <scope>NUCLEOTIDE SEQUENCE</scope>
    <source>
        <strain evidence="1">JCM 4059</strain>
    </source>
</reference>